<evidence type="ECO:0000256" key="1">
    <source>
        <dbReference type="ARBA" id="ARBA00005519"/>
    </source>
</evidence>
<keyword evidence="2" id="KW-0624">Polysaccharide degradation</keyword>
<keyword evidence="2" id="KW-0326">Glycosidase</keyword>
<evidence type="ECO:0000313" key="4">
    <source>
        <dbReference type="Proteomes" id="UP000272025"/>
    </source>
</evidence>
<dbReference type="Proteomes" id="UP000272025">
    <property type="component" value="Unassembled WGS sequence"/>
</dbReference>
<protein>
    <submittedName>
        <fullName evidence="3">Endoglucanase-1</fullName>
    </submittedName>
</protein>
<dbReference type="GeneID" id="39577882"/>
<dbReference type="Gene3D" id="2.60.120.180">
    <property type="match status" value="1"/>
</dbReference>
<accession>A0A3N2Q5E7</accession>
<keyword evidence="2" id="KW-0119">Carbohydrate metabolism</keyword>
<dbReference type="InterPro" id="IPR002594">
    <property type="entry name" value="GH12"/>
</dbReference>
<name>A0A3N2Q5E7_SODAK</name>
<dbReference type="GO" id="GO:0008810">
    <property type="term" value="F:cellulase activity"/>
    <property type="evidence" value="ECO:0007669"/>
    <property type="project" value="InterPro"/>
</dbReference>
<dbReference type="EMBL" id="ML119051">
    <property type="protein sequence ID" value="ROT41999.1"/>
    <property type="molecule type" value="Genomic_DNA"/>
</dbReference>
<dbReference type="STRING" id="1314773.A0A3N2Q5E7"/>
<dbReference type="PANTHER" id="PTHR34002:SF10">
    <property type="entry name" value="PUTATIVE-RELATED"/>
    <property type="match status" value="1"/>
</dbReference>
<evidence type="ECO:0000313" key="3">
    <source>
        <dbReference type="EMBL" id="ROT41999.1"/>
    </source>
</evidence>
<dbReference type="AlphaFoldDB" id="A0A3N2Q5E7"/>
<proteinExistence type="inferred from homology"/>
<comment type="similarity">
    <text evidence="1 2">Belongs to the glycosyl hydrolase 12 (cellulase H) family.</text>
</comment>
<dbReference type="InterPro" id="IPR013320">
    <property type="entry name" value="ConA-like_dom_sf"/>
</dbReference>
<dbReference type="InterPro" id="IPR013319">
    <property type="entry name" value="GH11/12"/>
</dbReference>
<gene>
    <name evidence="3" type="ORF">SODALDRAFT_318776</name>
</gene>
<dbReference type="Pfam" id="PF01670">
    <property type="entry name" value="Glyco_hydro_12"/>
    <property type="match status" value="1"/>
</dbReference>
<keyword evidence="2" id="KW-0378">Hydrolase</keyword>
<sequence>MPPTHLHTLTKQWGYHAVKGYELNNNTWGLKHATSGGQRTHYDGPGPEGRGIAWSSDWEWQGGEHQVKSYVYGARQFDRPLLQDIASMPVDVAWRYDTDHIRANVAFDFFTDPDKKHANSSGEYEVMIWLACYGGVWPISEAKRPIARVNIAGYDWDLHFGYNHGGKMKVFSFIPAGPNIHHFEADMKEFFDYLVFHQGFPDRDQHLLIYQFGTEVFTGGPAFFEVPKFIAEVNTCG</sequence>
<dbReference type="GO" id="GO:0000272">
    <property type="term" value="P:polysaccharide catabolic process"/>
    <property type="evidence" value="ECO:0007669"/>
    <property type="project" value="UniProtKB-KW"/>
</dbReference>
<dbReference type="SUPFAM" id="SSF49899">
    <property type="entry name" value="Concanavalin A-like lectins/glucanases"/>
    <property type="match status" value="1"/>
</dbReference>
<evidence type="ECO:0000256" key="2">
    <source>
        <dbReference type="RuleBase" id="RU361163"/>
    </source>
</evidence>
<organism evidence="3 4">
    <name type="scientific">Sodiomyces alkalinus (strain CBS 110278 / VKM F-3762 / F11)</name>
    <name type="common">Alkaliphilic filamentous fungus</name>
    <dbReference type="NCBI Taxonomy" id="1314773"/>
    <lineage>
        <taxon>Eukaryota</taxon>
        <taxon>Fungi</taxon>
        <taxon>Dikarya</taxon>
        <taxon>Ascomycota</taxon>
        <taxon>Pezizomycotina</taxon>
        <taxon>Sordariomycetes</taxon>
        <taxon>Hypocreomycetidae</taxon>
        <taxon>Glomerellales</taxon>
        <taxon>Plectosphaerellaceae</taxon>
        <taxon>Sodiomyces</taxon>
    </lineage>
</organism>
<keyword evidence="4" id="KW-1185">Reference proteome</keyword>
<dbReference type="RefSeq" id="XP_028469805.1">
    <property type="nucleotide sequence ID" value="XM_028609404.1"/>
</dbReference>
<dbReference type="OrthoDB" id="89349at2759"/>
<dbReference type="PANTHER" id="PTHR34002">
    <property type="entry name" value="BLR1656 PROTEIN"/>
    <property type="match status" value="1"/>
</dbReference>
<reference evidence="3 4" key="1">
    <citation type="journal article" date="2018" name="Mol. Ecol.">
        <title>The obligate alkalophilic soda-lake fungus Sodiomyces alkalinus has shifted to a protein diet.</title>
        <authorList>
            <person name="Grum-Grzhimaylo A.A."/>
            <person name="Falkoski D.L."/>
            <person name="van den Heuvel J."/>
            <person name="Valero-Jimenez C.A."/>
            <person name="Min B."/>
            <person name="Choi I.G."/>
            <person name="Lipzen A."/>
            <person name="Daum C.G."/>
            <person name="Aanen D.K."/>
            <person name="Tsang A."/>
            <person name="Henrissat B."/>
            <person name="Bilanenko E.N."/>
            <person name="de Vries R.P."/>
            <person name="van Kan J.A.L."/>
            <person name="Grigoriev I.V."/>
            <person name="Debets A.J.M."/>
        </authorList>
    </citation>
    <scope>NUCLEOTIDE SEQUENCE [LARGE SCALE GENOMIC DNA]</scope>
    <source>
        <strain evidence="3 4">F11</strain>
    </source>
</reference>